<evidence type="ECO:0000313" key="4">
    <source>
        <dbReference type="EMBL" id="GEB47574.1"/>
    </source>
</evidence>
<evidence type="ECO:0000313" key="5">
    <source>
        <dbReference type="Proteomes" id="UP000319210"/>
    </source>
</evidence>
<dbReference type="PRINTS" id="PR00040">
    <property type="entry name" value="HTHMERR"/>
</dbReference>
<sequence>MEPANGTARDETAEVQPSRSSRPAPLTRRTAPAEGAQAAAADPADGLTVDQLAARAGVTVRTVRFYGTRGLLPPPTIGPRRVGRYGAEHLSRLALIEELQNQGMTLAAIERYLQRLPDDLSAHDLAIHRAVVASWMPDTVDETTRAQLEGRVGRALTEDDIDRLAAMSVLARTEEPDVFRVDPALVQLGVRLLDVPVSHEAILAARRVTLDHARSAARELSRLFKQEVWEPYRAHESDPERVERMKSLSAHLQPMVVQALLTAFQRSMKEELREAFPAESAPRTGSARGDEPGADG</sequence>
<dbReference type="PANTHER" id="PTHR30204">
    <property type="entry name" value="REDOX-CYCLING DRUG-SENSING TRANSCRIPTIONAL ACTIVATOR SOXR"/>
    <property type="match status" value="1"/>
</dbReference>
<dbReference type="InterPro" id="IPR047057">
    <property type="entry name" value="MerR_fam"/>
</dbReference>
<dbReference type="InterPro" id="IPR000551">
    <property type="entry name" value="MerR-type_HTH_dom"/>
</dbReference>
<evidence type="ECO:0000256" key="2">
    <source>
        <dbReference type="SAM" id="MobiDB-lite"/>
    </source>
</evidence>
<feature type="region of interest" description="Disordered" evidence="2">
    <location>
        <begin position="272"/>
        <end position="296"/>
    </location>
</feature>
<organism evidence="4 5">
    <name type="scientific">Streptomyces cacaoi</name>
    <dbReference type="NCBI Taxonomy" id="1898"/>
    <lineage>
        <taxon>Bacteria</taxon>
        <taxon>Bacillati</taxon>
        <taxon>Actinomycetota</taxon>
        <taxon>Actinomycetes</taxon>
        <taxon>Kitasatosporales</taxon>
        <taxon>Streptomycetaceae</taxon>
        <taxon>Streptomyces</taxon>
    </lineage>
</organism>
<dbReference type="GO" id="GO:0003700">
    <property type="term" value="F:DNA-binding transcription factor activity"/>
    <property type="evidence" value="ECO:0007669"/>
    <property type="project" value="InterPro"/>
</dbReference>
<keyword evidence="1" id="KW-0238">DNA-binding</keyword>
<comment type="caution">
    <text evidence="4">The sequence shown here is derived from an EMBL/GenBank/DDBJ whole genome shotgun (WGS) entry which is preliminary data.</text>
</comment>
<dbReference type="SUPFAM" id="SSF46955">
    <property type="entry name" value="Putative DNA-binding domain"/>
    <property type="match status" value="1"/>
</dbReference>
<dbReference type="RefSeq" id="WP_086816964.1">
    <property type="nucleotide sequence ID" value="NZ_BJMM01000002.1"/>
</dbReference>
<dbReference type="PANTHER" id="PTHR30204:SF93">
    <property type="entry name" value="HTH MERR-TYPE DOMAIN-CONTAINING PROTEIN"/>
    <property type="match status" value="1"/>
</dbReference>
<name>A0A4Y3QQD2_STRCI</name>
<feature type="region of interest" description="Disordered" evidence="2">
    <location>
        <begin position="1"/>
        <end position="44"/>
    </location>
</feature>
<accession>A0A4Y3QQD2</accession>
<dbReference type="Proteomes" id="UP000319210">
    <property type="component" value="Unassembled WGS sequence"/>
</dbReference>
<dbReference type="Gene3D" id="1.10.1660.10">
    <property type="match status" value="1"/>
</dbReference>
<evidence type="ECO:0000256" key="1">
    <source>
        <dbReference type="ARBA" id="ARBA00023125"/>
    </source>
</evidence>
<protein>
    <submittedName>
        <fullName evidence="4">Transcriptional regulator</fullName>
    </submittedName>
</protein>
<dbReference type="AlphaFoldDB" id="A0A4Y3QQD2"/>
<dbReference type="OrthoDB" id="6716891at2"/>
<feature type="compositionally biased region" description="Low complexity" evidence="2">
    <location>
        <begin position="32"/>
        <end position="44"/>
    </location>
</feature>
<dbReference type="PROSITE" id="PS50937">
    <property type="entry name" value="HTH_MERR_2"/>
    <property type="match status" value="1"/>
</dbReference>
<dbReference type="Pfam" id="PF13411">
    <property type="entry name" value="MerR_1"/>
    <property type="match status" value="1"/>
</dbReference>
<dbReference type="InterPro" id="IPR009061">
    <property type="entry name" value="DNA-bd_dom_put_sf"/>
</dbReference>
<dbReference type="SMART" id="SM00422">
    <property type="entry name" value="HTH_MERR"/>
    <property type="match status" value="1"/>
</dbReference>
<proteinExistence type="predicted"/>
<evidence type="ECO:0000259" key="3">
    <source>
        <dbReference type="PROSITE" id="PS50937"/>
    </source>
</evidence>
<feature type="domain" description="HTH merR-type" evidence="3">
    <location>
        <begin position="46"/>
        <end position="115"/>
    </location>
</feature>
<gene>
    <name evidence="4" type="ORF">SCA03_01250</name>
</gene>
<keyword evidence="5" id="KW-1185">Reference proteome</keyword>
<dbReference type="EMBL" id="BJMM01000002">
    <property type="protein sequence ID" value="GEB47574.1"/>
    <property type="molecule type" value="Genomic_DNA"/>
</dbReference>
<reference evidence="4 5" key="1">
    <citation type="submission" date="2019-06" db="EMBL/GenBank/DDBJ databases">
        <title>Whole genome shotgun sequence of Streptomyces cacaoi subsp. cacaoi NBRC 12748.</title>
        <authorList>
            <person name="Hosoyama A."/>
            <person name="Uohara A."/>
            <person name="Ohji S."/>
            <person name="Ichikawa N."/>
        </authorList>
    </citation>
    <scope>NUCLEOTIDE SEQUENCE [LARGE SCALE GENOMIC DNA]</scope>
    <source>
        <strain evidence="4 5">NBRC 12748</strain>
    </source>
</reference>
<dbReference type="GO" id="GO:0003677">
    <property type="term" value="F:DNA binding"/>
    <property type="evidence" value="ECO:0007669"/>
    <property type="project" value="UniProtKB-KW"/>
</dbReference>